<sequence length="92" mass="10472">MMGEDSRKQREVLLAEDDEIDAFIIIIIISSHQYRPNTGHGSPPTMRWLQVAVPHAGPVQISGHHTTMRTLWRTLSDIDLLLMFSFTVEAIM</sequence>
<evidence type="ECO:0000313" key="1">
    <source>
        <dbReference type="EMBL" id="CAH2242250.1"/>
    </source>
</evidence>
<evidence type="ECO:0000313" key="2">
    <source>
        <dbReference type="Proteomes" id="UP000838756"/>
    </source>
</evidence>
<name>A0A8S4RX57_9NEOP</name>
<dbReference type="EMBL" id="CAKXAJ010025635">
    <property type="protein sequence ID" value="CAH2242250.1"/>
    <property type="molecule type" value="Genomic_DNA"/>
</dbReference>
<dbReference type="AlphaFoldDB" id="A0A8S4RX57"/>
<organism evidence="1 2">
    <name type="scientific">Pararge aegeria aegeria</name>
    <dbReference type="NCBI Taxonomy" id="348720"/>
    <lineage>
        <taxon>Eukaryota</taxon>
        <taxon>Metazoa</taxon>
        <taxon>Ecdysozoa</taxon>
        <taxon>Arthropoda</taxon>
        <taxon>Hexapoda</taxon>
        <taxon>Insecta</taxon>
        <taxon>Pterygota</taxon>
        <taxon>Neoptera</taxon>
        <taxon>Endopterygota</taxon>
        <taxon>Lepidoptera</taxon>
        <taxon>Glossata</taxon>
        <taxon>Ditrysia</taxon>
        <taxon>Papilionoidea</taxon>
        <taxon>Nymphalidae</taxon>
        <taxon>Satyrinae</taxon>
        <taxon>Satyrini</taxon>
        <taxon>Parargina</taxon>
        <taxon>Pararge</taxon>
    </lineage>
</organism>
<proteinExistence type="predicted"/>
<keyword evidence="2" id="KW-1185">Reference proteome</keyword>
<dbReference type="Proteomes" id="UP000838756">
    <property type="component" value="Unassembled WGS sequence"/>
</dbReference>
<gene>
    <name evidence="1" type="primary">jg25183</name>
    <name evidence="1" type="ORF">PAEG_LOCUS18597</name>
</gene>
<comment type="caution">
    <text evidence="1">The sequence shown here is derived from an EMBL/GenBank/DDBJ whole genome shotgun (WGS) entry which is preliminary data.</text>
</comment>
<accession>A0A8S4RX57</accession>
<protein>
    <submittedName>
        <fullName evidence="1">Jg25183 protein</fullName>
    </submittedName>
</protein>
<reference evidence="1" key="1">
    <citation type="submission" date="2022-03" db="EMBL/GenBank/DDBJ databases">
        <authorList>
            <person name="Lindestad O."/>
        </authorList>
    </citation>
    <scope>NUCLEOTIDE SEQUENCE</scope>
</reference>